<comment type="subcellular location">
    <subcellularLocation>
        <location evidence="8">Cytoplasm</location>
    </subcellularLocation>
</comment>
<dbReference type="NCBIfam" id="TIGR00447">
    <property type="entry name" value="pth"/>
    <property type="match status" value="1"/>
</dbReference>
<dbReference type="Pfam" id="PF01195">
    <property type="entry name" value="Pept_tRNA_hydro"/>
    <property type="match status" value="1"/>
</dbReference>
<comment type="similarity">
    <text evidence="5 8 10">Belongs to the PTH family.</text>
</comment>
<dbReference type="GO" id="GO:0000049">
    <property type="term" value="F:tRNA binding"/>
    <property type="evidence" value="ECO:0007669"/>
    <property type="project" value="UniProtKB-UniRule"/>
</dbReference>
<feature type="site" description="Stabilizes the basic form of H active site to accept a proton" evidence="8">
    <location>
        <position position="92"/>
    </location>
</feature>
<proteinExistence type="inferred from homology"/>
<evidence type="ECO:0000256" key="10">
    <source>
        <dbReference type="RuleBase" id="RU004320"/>
    </source>
</evidence>
<name>A0A1H2TMJ8_9BACL</name>
<evidence type="ECO:0000256" key="7">
    <source>
        <dbReference type="ARBA" id="ARBA00050038"/>
    </source>
</evidence>
<dbReference type="EC" id="3.1.1.29" evidence="1 8"/>
<dbReference type="FunFam" id="3.40.50.1470:FF:000001">
    <property type="entry name" value="Peptidyl-tRNA hydrolase"/>
    <property type="match status" value="1"/>
</dbReference>
<dbReference type="HAMAP" id="MF_00083">
    <property type="entry name" value="Pept_tRNA_hydro_bact"/>
    <property type="match status" value="1"/>
</dbReference>
<evidence type="ECO:0000256" key="6">
    <source>
        <dbReference type="ARBA" id="ARBA00048707"/>
    </source>
</evidence>
<dbReference type="GO" id="GO:0006515">
    <property type="term" value="P:protein quality control for misfolded or incompletely synthesized proteins"/>
    <property type="evidence" value="ECO:0007669"/>
    <property type="project" value="UniProtKB-UniRule"/>
</dbReference>
<evidence type="ECO:0000256" key="2">
    <source>
        <dbReference type="ARBA" id="ARBA00022555"/>
    </source>
</evidence>
<feature type="binding site" evidence="8">
    <location>
        <position position="64"/>
    </location>
    <ligand>
        <name>tRNA</name>
        <dbReference type="ChEBI" id="CHEBI:17843"/>
    </ligand>
</feature>
<organism evidence="11 12">
    <name type="scientific">Alicyclobacillus hesperidum</name>
    <dbReference type="NCBI Taxonomy" id="89784"/>
    <lineage>
        <taxon>Bacteria</taxon>
        <taxon>Bacillati</taxon>
        <taxon>Bacillota</taxon>
        <taxon>Bacilli</taxon>
        <taxon>Bacillales</taxon>
        <taxon>Alicyclobacillaceae</taxon>
        <taxon>Alicyclobacillus</taxon>
    </lineage>
</organism>
<evidence type="ECO:0000256" key="4">
    <source>
        <dbReference type="ARBA" id="ARBA00022884"/>
    </source>
</evidence>
<evidence type="ECO:0000313" key="12">
    <source>
        <dbReference type="Proteomes" id="UP000182589"/>
    </source>
</evidence>
<feature type="binding site" evidence="8">
    <location>
        <position position="66"/>
    </location>
    <ligand>
        <name>tRNA</name>
        <dbReference type="ChEBI" id="CHEBI:17843"/>
    </ligand>
</feature>
<dbReference type="PROSITE" id="PS01195">
    <property type="entry name" value="PEPT_TRNA_HYDROL_1"/>
    <property type="match status" value="1"/>
</dbReference>
<evidence type="ECO:0000256" key="5">
    <source>
        <dbReference type="ARBA" id="ARBA00038063"/>
    </source>
</evidence>
<feature type="site" description="Discriminates between blocked and unblocked aminoacyl-tRNA" evidence="8">
    <location>
        <position position="9"/>
    </location>
</feature>
<accession>A0A1H2TMJ8</accession>
<protein>
    <recommendedName>
        <fullName evidence="7 8">Peptidyl-tRNA hydrolase</fullName>
        <shortName evidence="8">Pth</shortName>
        <ecNumber evidence="1 8">3.1.1.29</ecNumber>
    </recommendedName>
</protein>
<reference evidence="12" key="1">
    <citation type="submission" date="2016-10" db="EMBL/GenBank/DDBJ databases">
        <authorList>
            <person name="Varghese N."/>
        </authorList>
    </citation>
    <scope>NUCLEOTIDE SEQUENCE [LARGE SCALE GENOMIC DNA]</scope>
    <source>
        <strain evidence="12">DSM 12489</strain>
    </source>
</reference>
<keyword evidence="2 8" id="KW-0820">tRNA-binding</keyword>
<dbReference type="AlphaFoldDB" id="A0A1H2TMJ8"/>
<dbReference type="PANTHER" id="PTHR17224">
    <property type="entry name" value="PEPTIDYL-TRNA HYDROLASE"/>
    <property type="match status" value="1"/>
</dbReference>
<dbReference type="RefSeq" id="WP_074692679.1">
    <property type="nucleotide sequence ID" value="NZ_FNOJ01000006.1"/>
</dbReference>
<dbReference type="PANTHER" id="PTHR17224:SF1">
    <property type="entry name" value="PEPTIDYL-TRNA HYDROLASE"/>
    <property type="match status" value="1"/>
</dbReference>
<dbReference type="EMBL" id="FNOJ01000006">
    <property type="protein sequence ID" value="SDW45060.1"/>
    <property type="molecule type" value="Genomic_DNA"/>
</dbReference>
<evidence type="ECO:0000313" key="11">
    <source>
        <dbReference type="EMBL" id="SDW45060.1"/>
    </source>
</evidence>
<feature type="binding site" evidence="8">
    <location>
        <position position="14"/>
    </location>
    <ligand>
        <name>tRNA</name>
        <dbReference type="ChEBI" id="CHEBI:17843"/>
    </ligand>
</feature>
<dbReference type="GO" id="GO:0004045">
    <property type="term" value="F:peptidyl-tRNA hydrolase activity"/>
    <property type="evidence" value="ECO:0007669"/>
    <property type="project" value="UniProtKB-UniRule"/>
</dbReference>
<gene>
    <name evidence="8" type="primary">pth</name>
    <name evidence="11" type="ORF">SAMN04489725_10626</name>
</gene>
<comment type="function">
    <text evidence="8">Catalyzes the release of premature peptidyl moieties from peptidyl-tRNA molecules trapped in stalled 50S ribosomal subunits, and thus maintains levels of free tRNAs and 50S ribosomes.</text>
</comment>
<dbReference type="Gene3D" id="3.40.50.1470">
    <property type="entry name" value="Peptidyl-tRNA hydrolase"/>
    <property type="match status" value="1"/>
</dbReference>
<dbReference type="CDD" id="cd00462">
    <property type="entry name" value="PTH"/>
    <property type="match status" value="1"/>
</dbReference>
<dbReference type="InterPro" id="IPR018171">
    <property type="entry name" value="Pept_tRNA_hydro_CS"/>
</dbReference>
<keyword evidence="8" id="KW-0963">Cytoplasm</keyword>
<feature type="active site" description="Proton acceptor" evidence="8">
    <location>
        <position position="19"/>
    </location>
</feature>
<dbReference type="InterPro" id="IPR036416">
    <property type="entry name" value="Pept_tRNA_hydro_sf"/>
</dbReference>
<evidence type="ECO:0000256" key="9">
    <source>
        <dbReference type="RuleBase" id="RU000673"/>
    </source>
</evidence>
<evidence type="ECO:0000256" key="1">
    <source>
        <dbReference type="ARBA" id="ARBA00013260"/>
    </source>
</evidence>
<keyword evidence="3 8" id="KW-0378">Hydrolase</keyword>
<evidence type="ECO:0000256" key="8">
    <source>
        <dbReference type="HAMAP-Rule" id="MF_00083"/>
    </source>
</evidence>
<dbReference type="InterPro" id="IPR001328">
    <property type="entry name" value="Pept_tRNA_hydro"/>
</dbReference>
<dbReference type="STRING" id="89784.SAMN04489725_10626"/>
<feature type="binding site" evidence="8">
    <location>
        <position position="113"/>
    </location>
    <ligand>
        <name>tRNA</name>
        <dbReference type="ChEBI" id="CHEBI:17843"/>
    </ligand>
</feature>
<dbReference type="Proteomes" id="UP000182589">
    <property type="component" value="Unassembled WGS sequence"/>
</dbReference>
<comment type="catalytic activity">
    <reaction evidence="6 8 9">
        <text>an N-acyl-L-alpha-aminoacyl-tRNA + H2O = an N-acyl-L-amino acid + a tRNA + H(+)</text>
        <dbReference type="Rhea" id="RHEA:54448"/>
        <dbReference type="Rhea" id="RHEA-COMP:10123"/>
        <dbReference type="Rhea" id="RHEA-COMP:13883"/>
        <dbReference type="ChEBI" id="CHEBI:15377"/>
        <dbReference type="ChEBI" id="CHEBI:15378"/>
        <dbReference type="ChEBI" id="CHEBI:59874"/>
        <dbReference type="ChEBI" id="CHEBI:78442"/>
        <dbReference type="ChEBI" id="CHEBI:138191"/>
        <dbReference type="EC" id="3.1.1.29"/>
    </reaction>
</comment>
<dbReference type="SUPFAM" id="SSF53178">
    <property type="entry name" value="Peptidyl-tRNA hydrolase-like"/>
    <property type="match status" value="1"/>
</dbReference>
<evidence type="ECO:0000256" key="3">
    <source>
        <dbReference type="ARBA" id="ARBA00022801"/>
    </source>
</evidence>
<comment type="function">
    <text evidence="8">Hydrolyzes ribosome-free peptidyl-tRNAs (with 1 or more amino acids incorporated), which drop off the ribosome during protein synthesis, or as a result of ribosome stalling.</text>
</comment>
<keyword evidence="12" id="KW-1185">Reference proteome</keyword>
<keyword evidence="4 8" id="KW-0694">RNA-binding</keyword>
<dbReference type="GO" id="GO:0005737">
    <property type="term" value="C:cytoplasm"/>
    <property type="evidence" value="ECO:0007669"/>
    <property type="project" value="UniProtKB-SubCell"/>
</dbReference>
<sequence length="190" mass="20837">MKAIIGLGNPGFKYERTRHNVGFWAIDNAAQRLGVVVDRAKFQSLIGEARIAGEPVLLVKPQTYMNVSGVAAAEIVRFYKLDVEQDILVIYDDMDFPPGQLKLRARGSAGGHNGVVSLIQSLGTDTFCRIRIGIGRPPRGSDIIPYVLGTFPEEERVRVEKAAAAAAEAAMHAVEHGFEHAMNQYNRVSF</sequence>
<comment type="subunit">
    <text evidence="8">Monomer.</text>
</comment>
<dbReference type="GO" id="GO:0072344">
    <property type="term" value="P:rescue of stalled ribosome"/>
    <property type="evidence" value="ECO:0007669"/>
    <property type="project" value="UniProtKB-UniRule"/>
</dbReference>